<dbReference type="AlphaFoldDB" id="A0A6G1B390"/>
<feature type="non-terminal residue" evidence="1">
    <location>
        <position position="123"/>
    </location>
</feature>
<proteinExistence type="predicted"/>
<name>A0A6G1B390_CROCR</name>
<dbReference type="EMBL" id="VOAJ01002540">
    <property type="protein sequence ID" value="KAF0882272.1"/>
    <property type="molecule type" value="Genomic_DNA"/>
</dbReference>
<evidence type="ECO:0000313" key="1">
    <source>
        <dbReference type="EMBL" id="KAF0882272.1"/>
    </source>
</evidence>
<sequence length="123" mass="14962">DWEEIFSKDICDKRLLWKIYKVLVKCDNKISNNHFKKWWVKDFNRQLSKEDRQLINKHIKRSSISYAIGKLQIQTTTYYYTSSTMTISGTLRTPNTSEDVEQKTLIHWWWQSKMAQPLWESVW</sequence>
<reference evidence="1 2" key="1">
    <citation type="submission" date="2019-11" db="EMBL/GenBank/DDBJ databases">
        <authorList>
            <person name="Yang C."/>
            <person name="Li F."/>
        </authorList>
    </citation>
    <scope>NUCLEOTIDE SEQUENCE [LARGE SCALE GENOMIC DNA]</scope>
    <source>
        <strain evidence="1">KB4526</strain>
        <tissue evidence="1">Muscle</tissue>
    </source>
</reference>
<gene>
    <name evidence="1" type="ORF">FOF47_R18824</name>
</gene>
<feature type="non-terminal residue" evidence="1">
    <location>
        <position position="1"/>
    </location>
</feature>
<protein>
    <submittedName>
        <fullName evidence="1">LORF2 protein</fullName>
    </submittedName>
</protein>
<comment type="caution">
    <text evidence="1">The sequence shown here is derived from an EMBL/GenBank/DDBJ whole genome shotgun (WGS) entry which is preliminary data.</text>
</comment>
<keyword evidence="2" id="KW-1185">Reference proteome</keyword>
<dbReference type="Proteomes" id="UP000475037">
    <property type="component" value="Unassembled WGS sequence"/>
</dbReference>
<organism evidence="1 2">
    <name type="scientific">Crocuta crocuta</name>
    <name type="common">Spotted hyena</name>
    <dbReference type="NCBI Taxonomy" id="9678"/>
    <lineage>
        <taxon>Eukaryota</taxon>
        <taxon>Metazoa</taxon>
        <taxon>Chordata</taxon>
        <taxon>Craniata</taxon>
        <taxon>Vertebrata</taxon>
        <taxon>Euteleostomi</taxon>
        <taxon>Mammalia</taxon>
        <taxon>Eutheria</taxon>
        <taxon>Laurasiatheria</taxon>
        <taxon>Carnivora</taxon>
        <taxon>Feliformia</taxon>
        <taxon>Hyaenidae</taxon>
        <taxon>Crocuta</taxon>
    </lineage>
</organism>
<evidence type="ECO:0000313" key="2">
    <source>
        <dbReference type="Proteomes" id="UP000475037"/>
    </source>
</evidence>
<accession>A0A6G1B390</accession>